<keyword evidence="4" id="KW-1185">Reference proteome</keyword>
<dbReference type="InParanoid" id="A0A212R052"/>
<dbReference type="Pfam" id="PF13439">
    <property type="entry name" value="Glyco_transf_4"/>
    <property type="match status" value="1"/>
</dbReference>
<evidence type="ECO:0000313" key="3">
    <source>
        <dbReference type="EMBL" id="SNB65275.1"/>
    </source>
</evidence>
<proteinExistence type="predicted"/>
<dbReference type="CDD" id="cd03823">
    <property type="entry name" value="GT4_ExpE7-like"/>
    <property type="match status" value="1"/>
</dbReference>
<dbReference type="PANTHER" id="PTHR45947">
    <property type="entry name" value="SULFOQUINOVOSYL TRANSFERASE SQD2"/>
    <property type="match status" value="1"/>
</dbReference>
<dbReference type="Proteomes" id="UP000197025">
    <property type="component" value="Unassembled WGS sequence"/>
</dbReference>
<protein>
    <submittedName>
        <fullName evidence="3">Glycosyltransferase involved in cell wall bisynthesis</fullName>
    </submittedName>
</protein>
<dbReference type="GO" id="GO:0016757">
    <property type="term" value="F:glycosyltransferase activity"/>
    <property type="evidence" value="ECO:0007669"/>
    <property type="project" value="InterPro"/>
</dbReference>
<dbReference type="AlphaFoldDB" id="A0A212R052"/>
<dbReference type="InterPro" id="IPR028098">
    <property type="entry name" value="Glyco_trans_4-like_N"/>
</dbReference>
<dbReference type="PANTHER" id="PTHR45947:SF3">
    <property type="entry name" value="SULFOQUINOVOSYL TRANSFERASE SQD2"/>
    <property type="match status" value="1"/>
</dbReference>
<dbReference type="RefSeq" id="WP_088571202.1">
    <property type="nucleotide sequence ID" value="NZ_FYEK01000027.1"/>
</dbReference>
<dbReference type="SUPFAM" id="SSF53756">
    <property type="entry name" value="UDP-Glycosyltransferase/glycogen phosphorylase"/>
    <property type="match status" value="1"/>
</dbReference>
<reference evidence="4" key="1">
    <citation type="submission" date="2017-06" db="EMBL/GenBank/DDBJ databases">
        <authorList>
            <person name="Varghese N."/>
            <person name="Submissions S."/>
        </authorList>
    </citation>
    <scope>NUCLEOTIDE SEQUENCE [LARGE SCALE GENOMIC DNA]</scope>
    <source>
        <strain evidence="4">JAD2</strain>
    </source>
</reference>
<dbReference type="EMBL" id="FYEK01000027">
    <property type="protein sequence ID" value="SNB65275.1"/>
    <property type="molecule type" value="Genomic_DNA"/>
</dbReference>
<dbReference type="Gene3D" id="3.40.50.2000">
    <property type="entry name" value="Glycogen Phosphorylase B"/>
    <property type="match status" value="2"/>
</dbReference>
<dbReference type="OrthoDB" id="9814612at2"/>
<organism evidence="3 4">
    <name type="scientific">Thermoflexus hugenholtzii JAD2</name>
    <dbReference type="NCBI Taxonomy" id="877466"/>
    <lineage>
        <taxon>Bacteria</taxon>
        <taxon>Bacillati</taxon>
        <taxon>Chloroflexota</taxon>
        <taxon>Thermoflexia</taxon>
        <taxon>Thermoflexales</taxon>
        <taxon>Thermoflexaceae</taxon>
        <taxon>Thermoflexus</taxon>
    </lineage>
</organism>
<sequence>MFIVLAAPHYPPRNIGGVEFFVQALARGLHRQGHRVEVVSVERIEHGPFPRVTAQVDREEGFPVYRLTVRWRKGPAGLRDRYDNPAMELWFRAYFHSRSPDVFHLNSGYLLTVAPLRAAARAGIPTVVSLHDFWFLCAHHTLLRPSGQVCPGPEDPAGCAYCWLSQGRRYRWMEKALAALGVERPHRKAGCLLRPWPFFRSWAQEMAARLRATMSALNQATVIHSPSRFLVQTYRTFGMRAERVSVILNFVPPDLSLGVPCREREDAHEVHVVYIGQIAPHKGIHVLIEGVRRAKARLGVAGDRALRLTIYGNPHAFPAYSRLLEQRIAGDPAIRLAGVLPRERLGEALAEADWLALPSIWPEITGIVALEALAAGVPVLASAVGGIPEVVHHGVNGWLIPPGDPEAIAQALIRSVREPEWLEQLRAHTGPVFSFEQAMSAWISLYAEIAGRAQTPEVLQEAALHEST</sequence>
<dbReference type="InterPro" id="IPR001296">
    <property type="entry name" value="Glyco_trans_1"/>
</dbReference>
<evidence type="ECO:0000313" key="4">
    <source>
        <dbReference type="Proteomes" id="UP000197025"/>
    </source>
</evidence>
<keyword evidence="3" id="KW-0808">Transferase</keyword>
<evidence type="ECO:0000259" key="1">
    <source>
        <dbReference type="Pfam" id="PF00534"/>
    </source>
</evidence>
<dbReference type="Pfam" id="PF00534">
    <property type="entry name" value="Glycos_transf_1"/>
    <property type="match status" value="1"/>
</dbReference>
<gene>
    <name evidence="3" type="ORF">SAMN02746019_00009590</name>
</gene>
<feature type="domain" description="Glycosyltransferase subfamily 4-like N-terminal" evidence="2">
    <location>
        <begin position="15"/>
        <end position="254"/>
    </location>
</feature>
<feature type="domain" description="Glycosyl transferase family 1" evidence="1">
    <location>
        <begin position="269"/>
        <end position="425"/>
    </location>
</feature>
<name>A0A212R052_9CHLR</name>
<evidence type="ECO:0000259" key="2">
    <source>
        <dbReference type="Pfam" id="PF13439"/>
    </source>
</evidence>
<dbReference type="InterPro" id="IPR050194">
    <property type="entry name" value="Glycosyltransferase_grp1"/>
</dbReference>
<accession>A0A212R052</accession>